<accession>A0A1D7U2A3</accession>
<dbReference type="GO" id="GO:0015768">
    <property type="term" value="P:maltose transport"/>
    <property type="evidence" value="ECO:0007669"/>
    <property type="project" value="TreeGrafter"/>
</dbReference>
<reference evidence="5 6" key="1">
    <citation type="journal article" date="2015" name="Antonie Van Leeuwenhoek">
        <title>Bosea vaviloviae sp. nov., a new species of slow-growing rhizobia isolated from nodules of the relict species Vavilovia formosa (Stev.) Fed.</title>
        <authorList>
            <person name="Safronova V.I."/>
            <person name="Kuznetsova I.G."/>
            <person name="Sazanova A.L."/>
            <person name="Kimeklis A.K."/>
            <person name="Belimov A.A."/>
            <person name="Andronov E.E."/>
            <person name="Pinaev A.G."/>
            <person name="Chizhevskaya E.P."/>
            <person name="Pukhaev A.R."/>
            <person name="Popov K.P."/>
            <person name="Willems A."/>
            <person name="Tikhonovich I.A."/>
        </authorList>
    </citation>
    <scope>NUCLEOTIDE SEQUENCE [LARGE SCALE GENOMIC DNA]</scope>
    <source>
        <strain evidence="5 6">Vaf18</strain>
    </source>
</reference>
<dbReference type="GO" id="GO:0042956">
    <property type="term" value="P:maltodextrin transmembrane transport"/>
    <property type="evidence" value="ECO:0007669"/>
    <property type="project" value="TreeGrafter"/>
</dbReference>
<comment type="similarity">
    <text evidence="1">Belongs to the bacterial solute-binding protein 1 family.</text>
</comment>
<evidence type="ECO:0000313" key="6">
    <source>
        <dbReference type="Proteomes" id="UP000094969"/>
    </source>
</evidence>
<dbReference type="PANTHER" id="PTHR30061">
    <property type="entry name" value="MALTOSE-BINDING PERIPLASMIC PROTEIN"/>
    <property type="match status" value="1"/>
</dbReference>
<dbReference type="RefSeq" id="WP_069690718.1">
    <property type="nucleotide sequence ID" value="NZ_CP017147.1"/>
</dbReference>
<evidence type="ECO:0000313" key="5">
    <source>
        <dbReference type="EMBL" id="AOO81506.1"/>
    </source>
</evidence>
<keyword evidence="4" id="KW-0574">Periplasm</keyword>
<name>A0A1D7U2A3_9HYPH</name>
<evidence type="ECO:0000256" key="3">
    <source>
        <dbReference type="ARBA" id="ARBA00022729"/>
    </source>
</evidence>
<dbReference type="Proteomes" id="UP000094969">
    <property type="component" value="Chromosome"/>
</dbReference>
<dbReference type="InterPro" id="IPR006059">
    <property type="entry name" value="SBP"/>
</dbReference>
<dbReference type="KEGG" id="bvv:BHK69_14505"/>
<dbReference type="AlphaFoldDB" id="A0A1D7U2A3"/>
<dbReference type="GO" id="GO:1901982">
    <property type="term" value="F:maltose binding"/>
    <property type="evidence" value="ECO:0007669"/>
    <property type="project" value="TreeGrafter"/>
</dbReference>
<dbReference type="CDD" id="cd14749">
    <property type="entry name" value="PBP2_XBP1_like"/>
    <property type="match status" value="1"/>
</dbReference>
<keyword evidence="3" id="KW-0732">Signal</keyword>
<evidence type="ECO:0000256" key="4">
    <source>
        <dbReference type="ARBA" id="ARBA00022764"/>
    </source>
</evidence>
<dbReference type="Gene3D" id="3.40.190.10">
    <property type="entry name" value="Periplasmic binding protein-like II"/>
    <property type="match status" value="1"/>
</dbReference>
<gene>
    <name evidence="5" type="ORF">BHK69_14505</name>
</gene>
<keyword evidence="2" id="KW-0813">Transport</keyword>
<dbReference type="SUPFAM" id="SSF53850">
    <property type="entry name" value="Periplasmic binding protein-like II"/>
    <property type="match status" value="1"/>
</dbReference>
<dbReference type="STRING" id="1526658.BHK69_14505"/>
<dbReference type="OrthoDB" id="9811951at2"/>
<dbReference type="PANTHER" id="PTHR30061:SF50">
    <property type="entry name" value="MALTOSE_MALTODEXTRIN-BINDING PERIPLASMIC PROTEIN"/>
    <property type="match status" value="1"/>
</dbReference>
<evidence type="ECO:0000256" key="2">
    <source>
        <dbReference type="ARBA" id="ARBA00022448"/>
    </source>
</evidence>
<dbReference type="GO" id="GO:0055052">
    <property type="term" value="C:ATP-binding cassette (ABC) transporter complex, substrate-binding subunit-containing"/>
    <property type="evidence" value="ECO:0007669"/>
    <property type="project" value="TreeGrafter"/>
</dbReference>
<protein>
    <submittedName>
        <fullName evidence="5">ABC transporter substrate-binding protein</fullName>
    </submittedName>
</protein>
<sequence length="427" mass="46804">MRFATIARLALRRQLLAAAIALGILSSGSVGARAVEIQYWQYVFDTRVQAMSEVIKQFEAENPGITVKQVTFPYADYQTRLIAAKAAGRGPDVMQLFYGWLDTFIAGKLVQPLPKASFKDAEIERDFFPIVSAMKRGGQYYGLPTAVRSMALFYNKDLFQKAGLDPDKPPQTLDELVAAAKAITKRDAAGNFQQVGMALDIARQDHNWWREILLRQYGGESYSADGSKVAYNSEAGARSLEFYTGLQKLHRVGQEGFMDEGQAAFRGGLAGMVVDGTFRIASYKTIQGFKWGVAELPTQDGRKANFGSYFANAIGASATGEKLAAAEKFLAFISSEKAMTIWLDKVGELPARRAVALTEANIKDPIYGPFIRGLDYAATPPMVDEAAQRQVSIDMINTVLLKNTPITEALAAAATREQAILDKFKGK</sequence>
<evidence type="ECO:0000256" key="1">
    <source>
        <dbReference type="ARBA" id="ARBA00008520"/>
    </source>
</evidence>
<organism evidence="5 6">
    <name type="scientific">Bosea vaviloviae</name>
    <dbReference type="NCBI Taxonomy" id="1526658"/>
    <lineage>
        <taxon>Bacteria</taxon>
        <taxon>Pseudomonadati</taxon>
        <taxon>Pseudomonadota</taxon>
        <taxon>Alphaproteobacteria</taxon>
        <taxon>Hyphomicrobiales</taxon>
        <taxon>Boseaceae</taxon>
        <taxon>Bosea</taxon>
    </lineage>
</organism>
<keyword evidence="6" id="KW-1185">Reference proteome</keyword>
<dbReference type="EMBL" id="CP017147">
    <property type="protein sequence ID" value="AOO81506.1"/>
    <property type="molecule type" value="Genomic_DNA"/>
</dbReference>
<proteinExistence type="inferred from homology"/>
<dbReference type="Pfam" id="PF01547">
    <property type="entry name" value="SBP_bac_1"/>
    <property type="match status" value="1"/>
</dbReference>